<dbReference type="AlphaFoldDB" id="A0A2G8KKB8"/>
<dbReference type="Gene3D" id="2.60.40.10">
    <property type="entry name" value="Immunoglobulins"/>
    <property type="match status" value="1"/>
</dbReference>
<proteinExistence type="predicted"/>
<dbReference type="SUPFAM" id="SSF49265">
    <property type="entry name" value="Fibronectin type III"/>
    <property type="match status" value="1"/>
</dbReference>
<dbReference type="CDD" id="cd00063">
    <property type="entry name" value="FN3"/>
    <property type="match status" value="1"/>
</dbReference>
<protein>
    <recommendedName>
        <fullName evidence="1">Fibronectin type-III domain-containing protein</fullName>
    </recommendedName>
</protein>
<dbReference type="InterPro" id="IPR013783">
    <property type="entry name" value="Ig-like_fold"/>
</dbReference>
<dbReference type="Proteomes" id="UP000230750">
    <property type="component" value="Unassembled WGS sequence"/>
</dbReference>
<dbReference type="PROSITE" id="PS50853">
    <property type="entry name" value="FN3"/>
    <property type="match status" value="1"/>
</dbReference>
<dbReference type="InterPro" id="IPR003961">
    <property type="entry name" value="FN3_dom"/>
</dbReference>
<gene>
    <name evidence="2" type="ORF">BSL78_14718</name>
</gene>
<evidence type="ECO:0000313" key="3">
    <source>
        <dbReference type="Proteomes" id="UP000230750"/>
    </source>
</evidence>
<evidence type="ECO:0000259" key="1">
    <source>
        <dbReference type="PROSITE" id="PS50853"/>
    </source>
</evidence>
<dbReference type="InterPro" id="IPR036116">
    <property type="entry name" value="FN3_sf"/>
</dbReference>
<reference evidence="2 3" key="1">
    <citation type="journal article" date="2017" name="PLoS Biol.">
        <title>The sea cucumber genome provides insights into morphological evolution and visceral regeneration.</title>
        <authorList>
            <person name="Zhang X."/>
            <person name="Sun L."/>
            <person name="Yuan J."/>
            <person name="Sun Y."/>
            <person name="Gao Y."/>
            <person name="Zhang L."/>
            <person name="Li S."/>
            <person name="Dai H."/>
            <person name="Hamel J.F."/>
            <person name="Liu C."/>
            <person name="Yu Y."/>
            <person name="Liu S."/>
            <person name="Lin W."/>
            <person name="Guo K."/>
            <person name="Jin S."/>
            <person name="Xu P."/>
            <person name="Storey K.B."/>
            <person name="Huan P."/>
            <person name="Zhang T."/>
            <person name="Zhou Y."/>
            <person name="Zhang J."/>
            <person name="Lin C."/>
            <person name="Li X."/>
            <person name="Xing L."/>
            <person name="Huo D."/>
            <person name="Sun M."/>
            <person name="Wang L."/>
            <person name="Mercier A."/>
            <person name="Li F."/>
            <person name="Yang H."/>
            <person name="Xiang J."/>
        </authorList>
    </citation>
    <scope>NUCLEOTIDE SEQUENCE [LARGE SCALE GENOMIC DNA]</scope>
    <source>
        <strain evidence="2">Shaxun</strain>
        <tissue evidence="2">Muscle</tissue>
    </source>
</reference>
<feature type="domain" description="Fibronectin type-III" evidence="1">
    <location>
        <begin position="1"/>
        <end position="70"/>
    </location>
</feature>
<accession>A0A2G8KKB8</accession>
<organism evidence="2 3">
    <name type="scientific">Stichopus japonicus</name>
    <name type="common">Sea cucumber</name>
    <dbReference type="NCBI Taxonomy" id="307972"/>
    <lineage>
        <taxon>Eukaryota</taxon>
        <taxon>Metazoa</taxon>
        <taxon>Echinodermata</taxon>
        <taxon>Eleutherozoa</taxon>
        <taxon>Echinozoa</taxon>
        <taxon>Holothuroidea</taxon>
        <taxon>Aspidochirotacea</taxon>
        <taxon>Aspidochirotida</taxon>
        <taxon>Stichopodidae</taxon>
        <taxon>Apostichopus</taxon>
    </lineage>
</organism>
<keyword evidence="3" id="KW-1185">Reference proteome</keyword>
<dbReference type="OrthoDB" id="6782675at2759"/>
<sequence length="184" mass="21034">MPYTGYTYEVHYHPTDETRAQNISSRGSQRSLTISNLQTCTEYSISVSIINAVGRKSRASYPTVVRTKSDVQNVASLQRINFCPTPPSFDQAELSQDVTHFFSRIRLREFFLDDPPTEREPFCKKRFLGASTRVPVLEAYTQVVSDDKLPLVVTFTQIFLLFQQITTNNHNILLTSDYTATSRH</sequence>
<dbReference type="EMBL" id="MRZV01000523">
    <property type="protein sequence ID" value="PIK48417.1"/>
    <property type="molecule type" value="Genomic_DNA"/>
</dbReference>
<name>A0A2G8KKB8_STIJA</name>
<comment type="caution">
    <text evidence="2">The sequence shown here is derived from an EMBL/GenBank/DDBJ whole genome shotgun (WGS) entry which is preliminary data.</text>
</comment>
<dbReference type="Pfam" id="PF00041">
    <property type="entry name" value="fn3"/>
    <property type="match status" value="1"/>
</dbReference>
<evidence type="ECO:0000313" key="2">
    <source>
        <dbReference type="EMBL" id="PIK48417.1"/>
    </source>
</evidence>